<sequence>MAPRGNKNDVWLKRVLVPFWTFRLFFMVILFGLQAWAIAVTAQKQDMLNGDAELMLVWFVLITICLLLDITAIIMFARHNLSPRTFLVFNVIQTTIVLVWFILDIITAVRSRKVGGLLVLSALIVLSFVALLIYSAVIVHRARRAGAYKPAHKSVNLESQSYPPSGVTAYNNDDIDTAYSLDTYTSYRSHSAPIELPQSTPHAGSGNDYHAPAQPAQQQTCYSPLSPGQTNQTPVSGYRAYSQAQPPQYQQVQEKDGAETHVAEVPAQ</sequence>
<evidence type="ECO:0008006" key="5">
    <source>
        <dbReference type="Google" id="ProtNLM"/>
    </source>
</evidence>
<gene>
    <name evidence="3" type="ORF">H2201_006423</name>
</gene>
<evidence type="ECO:0000256" key="2">
    <source>
        <dbReference type="SAM" id="Phobius"/>
    </source>
</evidence>
<reference evidence="3" key="1">
    <citation type="submission" date="2022-10" db="EMBL/GenBank/DDBJ databases">
        <title>Culturing micro-colonial fungi from biological soil crusts in the Mojave desert and describing Neophaeococcomyces mojavensis, and introducing the new genera and species Taxawa tesnikishii.</title>
        <authorList>
            <person name="Kurbessoian T."/>
            <person name="Stajich J.E."/>
        </authorList>
    </citation>
    <scope>NUCLEOTIDE SEQUENCE</scope>
    <source>
        <strain evidence="3">TK_1</strain>
    </source>
</reference>
<feature type="transmembrane region" description="Helical" evidence="2">
    <location>
        <begin position="87"/>
        <end position="109"/>
    </location>
</feature>
<feature type="transmembrane region" description="Helical" evidence="2">
    <location>
        <begin position="54"/>
        <end position="75"/>
    </location>
</feature>
<keyword evidence="2" id="KW-1133">Transmembrane helix</keyword>
<feature type="transmembrane region" description="Helical" evidence="2">
    <location>
        <begin position="115"/>
        <end position="139"/>
    </location>
</feature>
<dbReference type="Proteomes" id="UP001172684">
    <property type="component" value="Unassembled WGS sequence"/>
</dbReference>
<keyword evidence="4" id="KW-1185">Reference proteome</keyword>
<feature type="region of interest" description="Disordered" evidence="1">
    <location>
        <begin position="193"/>
        <end position="268"/>
    </location>
</feature>
<evidence type="ECO:0000313" key="4">
    <source>
        <dbReference type="Proteomes" id="UP001172684"/>
    </source>
</evidence>
<organism evidence="3 4">
    <name type="scientific">Coniosporium apollinis</name>
    <dbReference type="NCBI Taxonomy" id="61459"/>
    <lineage>
        <taxon>Eukaryota</taxon>
        <taxon>Fungi</taxon>
        <taxon>Dikarya</taxon>
        <taxon>Ascomycota</taxon>
        <taxon>Pezizomycotina</taxon>
        <taxon>Dothideomycetes</taxon>
        <taxon>Dothideomycetes incertae sedis</taxon>
        <taxon>Coniosporium</taxon>
    </lineage>
</organism>
<feature type="compositionally biased region" description="Low complexity" evidence="1">
    <location>
        <begin position="240"/>
        <end position="252"/>
    </location>
</feature>
<feature type="transmembrane region" description="Helical" evidence="2">
    <location>
        <begin position="20"/>
        <end position="42"/>
    </location>
</feature>
<feature type="compositionally biased region" description="Basic and acidic residues" evidence="1">
    <location>
        <begin position="253"/>
        <end position="262"/>
    </location>
</feature>
<protein>
    <recommendedName>
        <fullName evidence="5">MARVEL domain-containing protein</fullName>
    </recommendedName>
</protein>
<evidence type="ECO:0000256" key="1">
    <source>
        <dbReference type="SAM" id="MobiDB-lite"/>
    </source>
</evidence>
<name>A0ABQ9NNT5_9PEZI</name>
<dbReference type="EMBL" id="JAPDRL010000055">
    <property type="protein sequence ID" value="KAJ9661752.1"/>
    <property type="molecule type" value="Genomic_DNA"/>
</dbReference>
<keyword evidence="2" id="KW-0472">Membrane</keyword>
<feature type="compositionally biased region" description="Polar residues" evidence="1">
    <location>
        <begin position="215"/>
        <end position="235"/>
    </location>
</feature>
<accession>A0ABQ9NNT5</accession>
<comment type="caution">
    <text evidence="3">The sequence shown here is derived from an EMBL/GenBank/DDBJ whole genome shotgun (WGS) entry which is preliminary data.</text>
</comment>
<evidence type="ECO:0000313" key="3">
    <source>
        <dbReference type="EMBL" id="KAJ9661752.1"/>
    </source>
</evidence>
<keyword evidence="2" id="KW-0812">Transmembrane</keyword>
<proteinExistence type="predicted"/>